<dbReference type="InterPro" id="IPR002508">
    <property type="entry name" value="MurNAc-LAA_cat"/>
</dbReference>
<feature type="domain" description="MurNAc-LAA" evidence="1">
    <location>
        <begin position="56"/>
        <end position="206"/>
    </location>
</feature>
<evidence type="ECO:0000313" key="2">
    <source>
        <dbReference type="EMBL" id="TQE97655.1"/>
    </source>
</evidence>
<dbReference type="GO" id="GO:0009253">
    <property type="term" value="P:peptidoglycan catabolic process"/>
    <property type="evidence" value="ECO:0007669"/>
    <property type="project" value="InterPro"/>
</dbReference>
<reference evidence="2 3" key="1">
    <citation type="submission" date="2019-06" db="EMBL/GenBank/DDBJ databases">
        <title>Genome sequence of Litorilinea aerophila BAA-2444.</title>
        <authorList>
            <person name="Maclea K.S."/>
            <person name="Maurais E.G."/>
            <person name="Iannazzi L.C."/>
        </authorList>
    </citation>
    <scope>NUCLEOTIDE SEQUENCE [LARGE SCALE GENOMIC DNA]</scope>
    <source>
        <strain evidence="2 3">ATCC BAA-2444</strain>
    </source>
</reference>
<dbReference type="Pfam" id="PF01520">
    <property type="entry name" value="Amidase_3"/>
    <property type="match status" value="1"/>
</dbReference>
<dbReference type="OrthoDB" id="160713at2"/>
<evidence type="ECO:0000259" key="1">
    <source>
        <dbReference type="Pfam" id="PF01520"/>
    </source>
</evidence>
<accession>A0A540VLM2</accession>
<proteinExistence type="predicted"/>
<dbReference type="AlphaFoldDB" id="A0A540VLM2"/>
<dbReference type="GO" id="GO:0008745">
    <property type="term" value="F:N-acetylmuramoyl-L-alanine amidase activity"/>
    <property type="evidence" value="ECO:0007669"/>
    <property type="project" value="InterPro"/>
</dbReference>
<gene>
    <name evidence="2" type="ORF">FKZ61_01935</name>
</gene>
<sequence length="234" mass="24596">MRRNTLLRLQRLLTLVSLAALLAILATVARIAGFGLPGLDGVPPQGLVPAAFDRQVALVSGHAGFDSGAVCTDPEGNVTVTEAEVNARITGLAAERLRRAGADVLVLDEYDPRLQGLAADVLLSLHADSCIQASGYKAAYPPGSPIAATNQRLLACLDEHYAPVTGLNLHPNTVTHDMTGYHAFNRINPYTPAAILEMGFLGGDQDLLVGRPRVVARGVADSILCFLQQTGPGS</sequence>
<protein>
    <recommendedName>
        <fullName evidence="1">MurNAc-LAA domain-containing protein</fullName>
    </recommendedName>
</protein>
<name>A0A540VLM2_9CHLR</name>
<dbReference type="RefSeq" id="WP_141608382.1">
    <property type="nucleotide sequence ID" value="NZ_VIGC02000002.1"/>
</dbReference>
<comment type="caution">
    <text evidence="2">The sequence shown here is derived from an EMBL/GenBank/DDBJ whole genome shotgun (WGS) entry which is preliminary data.</text>
</comment>
<dbReference type="EMBL" id="VIGC01000002">
    <property type="protein sequence ID" value="TQE97655.1"/>
    <property type="molecule type" value="Genomic_DNA"/>
</dbReference>
<organism evidence="2 3">
    <name type="scientific">Litorilinea aerophila</name>
    <dbReference type="NCBI Taxonomy" id="1204385"/>
    <lineage>
        <taxon>Bacteria</taxon>
        <taxon>Bacillati</taxon>
        <taxon>Chloroflexota</taxon>
        <taxon>Caldilineae</taxon>
        <taxon>Caldilineales</taxon>
        <taxon>Caldilineaceae</taxon>
        <taxon>Litorilinea</taxon>
    </lineage>
</organism>
<keyword evidence="3" id="KW-1185">Reference proteome</keyword>
<dbReference type="Proteomes" id="UP000317371">
    <property type="component" value="Unassembled WGS sequence"/>
</dbReference>
<dbReference type="InParanoid" id="A0A540VLM2"/>
<evidence type="ECO:0000313" key="3">
    <source>
        <dbReference type="Proteomes" id="UP000317371"/>
    </source>
</evidence>
<dbReference type="Gene3D" id="3.40.630.40">
    <property type="entry name" value="Zn-dependent exopeptidases"/>
    <property type="match status" value="1"/>
</dbReference>
<dbReference type="SUPFAM" id="SSF53187">
    <property type="entry name" value="Zn-dependent exopeptidases"/>
    <property type="match status" value="1"/>
</dbReference>